<feature type="chain" id="PRO_5003685757" description="Sulfatase-modifying factor enzyme-like domain-containing protein" evidence="1">
    <location>
        <begin position="19"/>
        <end position="388"/>
    </location>
</feature>
<dbReference type="SUPFAM" id="SSF56436">
    <property type="entry name" value="C-type lectin-like"/>
    <property type="match status" value="1"/>
</dbReference>
<feature type="domain" description="Sulfatase-modifying factor enzyme-like" evidence="2">
    <location>
        <begin position="209"/>
        <end position="322"/>
    </location>
</feature>
<dbReference type="OrthoDB" id="979507at2"/>
<dbReference type="InterPro" id="IPR016187">
    <property type="entry name" value="CTDL_fold"/>
</dbReference>
<keyword evidence="1" id="KW-0732">Signal</keyword>
<dbReference type="InterPro" id="IPR042095">
    <property type="entry name" value="SUMF_sf"/>
</dbReference>
<evidence type="ECO:0000313" key="3">
    <source>
        <dbReference type="EMBL" id="AFM02548.1"/>
    </source>
</evidence>
<protein>
    <recommendedName>
        <fullName evidence="2">Sulfatase-modifying factor enzyme-like domain-containing protein</fullName>
    </recommendedName>
</protein>
<accession>I4AF13</accession>
<evidence type="ECO:0000256" key="1">
    <source>
        <dbReference type="SAM" id="SignalP"/>
    </source>
</evidence>
<keyword evidence="4" id="KW-1185">Reference proteome</keyword>
<dbReference type="AlphaFoldDB" id="I4AF13"/>
<dbReference type="Gene3D" id="3.90.1580.10">
    <property type="entry name" value="paralog of FGE (formylglycine-generating enzyme)"/>
    <property type="match status" value="1"/>
</dbReference>
<evidence type="ECO:0000313" key="4">
    <source>
        <dbReference type="Proteomes" id="UP000006054"/>
    </source>
</evidence>
<dbReference type="RefSeq" id="WP_014796017.1">
    <property type="nucleotide sequence ID" value="NC_018018.1"/>
</dbReference>
<proteinExistence type="predicted"/>
<sequence length="388" mass="45715" precursor="true">MKNIFFVAFLFLPFLSYSQISLTALSSFEENVQDSSLTIFLKSSNTEHKRDTIYPKEIPKKLFFIFEDIDSTNRRSYAGVTLARGRRAINTFRARTNRLIFPIQYVIWQTDFFVIEVEDTSKDSTQVFLQSIQILPKPILDEIKAKKEEIIQDSLNRIAAIEHHKNHFEKLKEPQENLTEKDKKKIAKIYSKIKLTDGYKTKIGNHKLIDKGEIANIHWVEYLHFLLEDSSTEQYLNALPDTTIWNKFYQNDTVDYHYFRNPVYKDFPVVGITYEQAQKYCIWRGNMDTKTVNEKMRKKYKDYEIILRYTLPTKEEWEYAAKKYDLNKNSKSNVAEMTFKKGIAKGGSFVHTLEECAADRVQVYDSPQAWLGFRCVTEVVVRKKEDVE</sequence>
<dbReference type="STRING" id="880071.Fleli_0037"/>
<dbReference type="HOGENOM" id="CLU_044055_0_0_10"/>
<organism evidence="3 4">
    <name type="scientific">Bernardetia litoralis (strain ATCC 23117 / DSM 6794 / NBRC 15988 / NCIMB 1366 / Fx l1 / Sio-4)</name>
    <name type="common">Flexibacter litoralis</name>
    <dbReference type="NCBI Taxonomy" id="880071"/>
    <lineage>
        <taxon>Bacteria</taxon>
        <taxon>Pseudomonadati</taxon>
        <taxon>Bacteroidota</taxon>
        <taxon>Cytophagia</taxon>
        <taxon>Cytophagales</taxon>
        <taxon>Bernardetiaceae</taxon>
        <taxon>Bernardetia</taxon>
    </lineage>
</organism>
<dbReference type="eggNOG" id="COG1262">
    <property type="taxonomic scope" value="Bacteria"/>
</dbReference>
<dbReference type="Proteomes" id="UP000006054">
    <property type="component" value="Chromosome"/>
</dbReference>
<gene>
    <name evidence="3" type="ordered locus">Fleli_0037</name>
</gene>
<dbReference type="InterPro" id="IPR005532">
    <property type="entry name" value="SUMF_dom"/>
</dbReference>
<feature type="signal peptide" evidence="1">
    <location>
        <begin position="1"/>
        <end position="18"/>
    </location>
</feature>
<name>I4AF13_BERLS</name>
<evidence type="ECO:0000259" key="2">
    <source>
        <dbReference type="Pfam" id="PF03781"/>
    </source>
</evidence>
<dbReference type="Pfam" id="PF03781">
    <property type="entry name" value="FGE-sulfatase"/>
    <property type="match status" value="1"/>
</dbReference>
<dbReference type="EMBL" id="CP003345">
    <property type="protein sequence ID" value="AFM02548.1"/>
    <property type="molecule type" value="Genomic_DNA"/>
</dbReference>
<dbReference type="KEGG" id="fli:Fleli_0037"/>
<reference evidence="4" key="1">
    <citation type="submission" date="2012-06" db="EMBL/GenBank/DDBJ databases">
        <title>The complete genome of Flexibacter litoralis DSM 6794.</title>
        <authorList>
            <person name="Lucas S."/>
            <person name="Copeland A."/>
            <person name="Lapidus A."/>
            <person name="Glavina del Rio T."/>
            <person name="Dalin E."/>
            <person name="Tice H."/>
            <person name="Bruce D."/>
            <person name="Goodwin L."/>
            <person name="Pitluck S."/>
            <person name="Peters L."/>
            <person name="Ovchinnikova G."/>
            <person name="Lu M."/>
            <person name="Kyrpides N."/>
            <person name="Mavromatis K."/>
            <person name="Ivanova N."/>
            <person name="Brettin T."/>
            <person name="Detter J.C."/>
            <person name="Han C."/>
            <person name="Larimer F."/>
            <person name="Land M."/>
            <person name="Hauser L."/>
            <person name="Markowitz V."/>
            <person name="Cheng J.-F."/>
            <person name="Hugenholtz P."/>
            <person name="Woyke T."/>
            <person name="Wu D."/>
            <person name="Spring S."/>
            <person name="Lang E."/>
            <person name="Kopitz M."/>
            <person name="Brambilla E."/>
            <person name="Klenk H.-P."/>
            <person name="Eisen J.A."/>
        </authorList>
    </citation>
    <scope>NUCLEOTIDE SEQUENCE [LARGE SCALE GENOMIC DNA]</scope>
    <source>
        <strain evidence="4">ATCC 23117 / DSM 6794 / NBRC 15988 / NCIMB 1366 / Sio-4</strain>
    </source>
</reference>